<dbReference type="InterPro" id="IPR036222">
    <property type="entry name" value="CAP_N_sf"/>
</dbReference>
<gene>
    <name evidence="16" type="ORF">XELAEV_18004066mg</name>
</gene>
<feature type="region of interest" description="Disordered" evidence="14">
    <location>
        <begin position="274"/>
        <end position="313"/>
    </location>
</feature>
<accession>A0A8J0PNI2</accession>
<feature type="region of interest" description="Disordered" evidence="14">
    <location>
        <begin position="201"/>
        <end position="251"/>
    </location>
</feature>
<dbReference type="SMART" id="SM00673">
    <property type="entry name" value="CARP"/>
    <property type="match status" value="2"/>
</dbReference>
<reference evidence="16" key="1">
    <citation type="submission" date="2016-05" db="EMBL/GenBank/DDBJ databases">
        <title>WGS assembly of Xenopus laevis.</title>
        <authorList>
            <person name="Session A."/>
            <person name="Uno Y."/>
            <person name="Kwon T."/>
            <person name="Chapman J."/>
            <person name="Toyoda A."/>
            <person name="Takahashi S."/>
            <person name="Fukui A."/>
            <person name="Hikosaka A."/>
            <person name="Putnam N."/>
            <person name="Stites J."/>
            <person name="Van Heeringen S."/>
            <person name="Quigley I."/>
            <person name="Heinz S."/>
            <person name="Hellsten U."/>
            <person name="Lyons J."/>
            <person name="Suzuki A."/>
            <person name="Kondo M."/>
            <person name="Ogino H."/>
            <person name="Ochi H."/>
            <person name="Bogdanovic O."/>
            <person name="Lister R."/>
            <person name="Georgiou G."/>
            <person name="Paranjpe S."/>
            <person name="Van Kruijsbergen I."/>
            <person name="Mozaffari S."/>
            <person name="Shu S."/>
            <person name="Schmutz J."/>
            <person name="Jenkins J."/>
            <person name="Grimwood J."/>
            <person name="Carlson J."/>
            <person name="Mitros T."/>
            <person name="Simakov O."/>
            <person name="Heald R."/>
            <person name="Miller K."/>
            <person name="Haudenschild C."/>
            <person name="Kuroki Y."/>
            <person name="Tanaka T."/>
            <person name="Michiue T."/>
            <person name="Watanabe M."/>
            <person name="Kinoshita T."/>
            <person name="Ohta Y."/>
            <person name="Mawaribuchi S."/>
            <person name="Suzuki Y."/>
            <person name="Haramoto Y."/>
            <person name="Yamamoto T."/>
            <person name="Takagi C."/>
            <person name="Kitzman J."/>
            <person name="Shendure J."/>
            <person name="Nakayama T."/>
            <person name="Izutsu Y."/>
            <person name="Robert J."/>
            <person name="Dichmann D."/>
            <person name="Flajnik M."/>
            <person name="Houston D."/>
            <person name="Marcotte E."/>
            <person name="Wallingford J."/>
            <person name="Ito Y."/>
            <person name="Asashima M."/>
            <person name="Ueno N."/>
            <person name="Matsuda Y."/>
            <person name="Jan Veenstra G."/>
            <person name="Fujiyama A."/>
            <person name="Harland R."/>
            <person name="Taira M."/>
            <person name="Rokhsar D.S."/>
        </authorList>
    </citation>
    <scope>NUCLEOTIDE SEQUENCE</scope>
    <source>
        <strain evidence="16">J</strain>
        <tissue evidence="16">Blood</tissue>
    </source>
</reference>
<feature type="compositionally biased region" description="Pro residues" evidence="14">
    <location>
        <begin position="215"/>
        <end position="242"/>
    </location>
</feature>
<dbReference type="InterPro" id="IPR001837">
    <property type="entry name" value="Adenylate_cyclase-assoc_CAP"/>
</dbReference>
<evidence type="ECO:0000256" key="8">
    <source>
        <dbReference type="ARBA" id="ARBA00022843"/>
    </source>
</evidence>
<evidence type="ECO:0000256" key="1">
    <source>
        <dbReference type="ARBA" id="ARBA00003250"/>
    </source>
</evidence>
<name>A0A8J0PNI2_XENLA</name>
<dbReference type="FunFam" id="2.160.20.70:FF:000001">
    <property type="entry name" value="Adenylyl cyclase-associated protein"/>
    <property type="match status" value="1"/>
</dbReference>
<dbReference type="KEGG" id="xla:379063"/>
<comment type="subcellular location">
    <subcellularLocation>
        <location evidence="2">Cell membrane</location>
        <topology evidence="2">Peripheral membrane protein</topology>
    </subcellularLocation>
</comment>
<dbReference type="InterPro" id="IPR013992">
    <property type="entry name" value="Adenylate_cyclase-assoc_CAP_N"/>
</dbReference>
<dbReference type="InterPro" id="IPR013912">
    <property type="entry name" value="Adenylate_cyclase-assoc_CAP_C"/>
</dbReference>
<dbReference type="Gene3D" id="1.25.40.330">
    <property type="entry name" value="Adenylate cyclase-associated CAP, N-terminal domain"/>
    <property type="match status" value="1"/>
</dbReference>
<comment type="subunit">
    <text evidence="12">Homodimer. Binds actin monomers.</text>
</comment>
<keyword evidence="5" id="KW-0488">Methylation</keyword>
<dbReference type="AlphaFoldDB" id="A0A8J0PNI2"/>
<evidence type="ECO:0000256" key="13">
    <source>
        <dbReference type="RuleBase" id="RU000647"/>
    </source>
</evidence>
<dbReference type="PROSITE" id="PS01089">
    <property type="entry name" value="CAP_2"/>
    <property type="match status" value="1"/>
</dbReference>
<dbReference type="GO" id="GO:0008179">
    <property type="term" value="F:adenylate cyclase binding"/>
    <property type="evidence" value="ECO:0007669"/>
    <property type="project" value="TreeGrafter"/>
</dbReference>
<dbReference type="GO" id="GO:0000902">
    <property type="term" value="P:cell morphogenesis"/>
    <property type="evidence" value="ECO:0007669"/>
    <property type="project" value="TreeGrafter"/>
</dbReference>
<organism evidence="16">
    <name type="scientific">Xenopus laevis</name>
    <name type="common">African clawed frog</name>
    <dbReference type="NCBI Taxonomy" id="8355"/>
    <lineage>
        <taxon>Eukaryota</taxon>
        <taxon>Metazoa</taxon>
        <taxon>Chordata</taxon>
        <taxon>Craniata</taxon>
        <taxon>Vertebrata</taxon>
        <taxon>Euteleostomi</taxon>
        <taxon>Amphibia</taxon>
        <taxon>Batrachia</taxon>
        <taxon>Anura</taxon>
        <taxon>Pipoidea</taxon>
        <taxon>Pipidae</taxon>
        <taxon>Xenopodinae</taxon>
        <taxon>Xenopus</taxon>
        <taxon>Xenopus</taxon>
    </lineage>
</organism>
<dbReference type="FunFam" id="1.25.40.330:FF:000001">
    <property type="entry name" value="Adenylyl cyclase-associated protein"/>
    <property type="match status" value="1"/>
</dbReference>
<protein>
    <recommendedName>
        <fullName evidence="13">Adenylyl cyclase-associated protein</fullName>
    </recommendedName>
</protein>
<dbReference type="GO" id="GO:0005737">
    <property type="term" value="C:cytoplasm"/>
    <property type="evidence" value="ECO:0007669"/>
    <property type="project" value="TreeGrafter"/>
</dbReference>
<sequence>MADIHGLVDRLEKAVSKLESLAAGSGGDASSADTAVYVQAYDNLINGPVAEFMKKSKEIGGDVEKQADMFMSGIQLQRGILVMASQYQQPAEKDLVAILAPLSGKIQTVQEFREKNRGSKLFNHLSSLSESVPALGWVAMAPKPGPYVKDMMDAAMFYTNRVLKEYKDVDKKHADWVRAYLNIWTDMQAYIKEHHTTGLTWKKTGPKASGAAPAPAAPPAPKACPPPPPPGGPPPPPPPAPASAPADDSVSRSQLFAQLNQGENITKGLKHVSDNMKTHKNPSLKTQGGPVRSGPKPFTSPKPTGVGAPAAKPVVKKQPPVLELEGKKWKVENQENVSNLEISDTELKQVVYIYKCVNSTLQVKGKINSITVDNCKKLGLVFEDAVGIVEIINSKDVKVQVMGKVPTISINKTDGCHVYLSQDSLACEIISATSSEMNILVPTSGGDFSEFPVPEQFKTVWNGQKMVTTVTEIAG</sequence>
<evidence type="ECO:0000313" key="16">
    <source>
        <dbReference type="EMBL" id="OCT57063.1"/>
    </source>
</evidence>
<evidence type="ECO:0000256" key="11">
    <source>
        <dbReference type="ARBA" id="ARBA00023203"/>
    </source>
</evidence>
<dbReference type="GO" id="GO:0007015">
    <property type="term" value="P:actin filament organization"/>
    <property type="evidence" value="ECO:0007669"/>
    <property type="project" value="TreeGrafter"/>
</dbReference>
<keyword evidence="11" id="KW-0009">Actin-binding</keyword>
<dbReference type="Gene3D" id="2.160.20.70">
    <property type="match status" value="1"/>
</dbReference>
<dbReference type="SUPFAM" id="SSF101278">
    <property type="entry name" value="N-terminal domain of adenylylcyclase associated protein, CAP"/>
    <property type="match status" value="1"/>
</dbReference>
<evidence type="ECO:0000256" key="10">
    <source>
        <dbReference type="ARBA" id="ARBA00023136"/>
    </source>
</evidence>
<dbReference type="Pfam" id="PF08603">
    <property type="entry name" value="CAP_C"/>
    <property type="match status" value="1"/>
</dbReference>
<dbReference type="InterPro" id="IPR006599">
    <property type="entry name" value="CARP_motif"/>
</dbReference>
<proteinExistence type="inferred from homology"/>
<keyword evidence="4" id="KW-1003">Cell membrane</keyword>
<dbReference type="Pfam" id="PF01213">
    <property type="entry name" value="CAP_N-CM"/>
    <property type="match status" value="1"/>
</dbReference>
<keyword evidence="10" id="KW-0472">Membrane</keyword>
<evidence type="ECO:0000256" key="4">
    <source>
        <dbReference type="ARBA" id="ARBA00022475"/>
    </source>
</evidence>
<dbReference type="PANTHER" id="PTHR10652">
    <property type="entry name" value="ADENYLYL CYCLASE-ASSOCIATED PROTEIN"/>
    <property type="match status" value="1"/>
</dbReference>
<keyword evidence="6" id="KW-1017">Isopeptide bond</keyword>
<dbReference type="InterPro" id="IPR016098">
    <property type="entry name" value="CAP/MinC_C"/>
</dbReference>
<dbReference type="Proteomes" id="UP000694892">
    <property type="component" value="Unassembled WGS sequence"/>
</dbReference>
<dbReference type="EMBL" id="KV467236">
    <property type="protein sequence ID" value="OCT57063.1"/>
    <property type="molecule type" value="Genomic_DNA"/>
</dbReference>
<dbReference type="InterPro" id="IPR036223">
    <property type="entry name" value="CAP_C_sf"/>
</dbReference>
<evidence type="ECO:0000256" key="5">
    <source>
        <dbReference type="ARBA" id="ARBA00022481"/>
    </source>
</evidence>
<dbReference type="PANTHER" id="PTHR10652:SF1">
    <property type="entry name" value="ADENYLYL CYCLASE-ASSOCIATED PROTEIN 1"/>
    <property type="match status" value="1"/>
</dbReference>
<evidence type="ECO:0000259" key="15">
    <source>
        <dbReference type="PROSITE" id="PS51329"/>
    </source>
</evidence>
<evidence type="ECO:0000256" key="12">
    <source>
        <dbReference type="ARBA" id="ARBA00026058"/>
    </source>
</evidence>
<comment type="similarity">
    <text evidence="3 13">Belongs to the CAP family.</text>
</comment>
<keyword evidence="8" id="KW-0832">Ubl conjugation</keyword>
<dbReference type="InterPro" id="IPR017901">
    <property type="entry name" value="C-CAP_CF_C-like"/>
</dbReference>
<evidence type="ECO:0000256" key="14">
    <source>
        <dbReference type="SAM" id="MobiDB-lite"/>
    </source>
</evidence>
<dbReference type="PROSITE" id="PS51329">
    <property type="entry name" value="C_CAP_COFACTOR_C"/>
    <property type="match status" value="1"/>
</dbReference>
<dbReference type="GO" id="GO:0003779">
    <property type="term" value="F:actin binding"/>
    <property type="evidence" value="ECO:0007669"/>
    <property type="project" value="UniProtKB-KW"/>
</dbReference>
<keyword evidence="9" id="KW-0007">Acetylation</keyword>
<dbReference type="GO" id="GO:0005886">
    <property type="term" value="C:plasma membrane"/>
    <property type="evidence" value="ECO:0007669"/>
    <property type="project" value="UniProtKB-SubCell"/>
</dbReference>
<keyword evidence="7" id="KW-0597">Phosphoprotein</keyword>
<dbReference type="InterPro" id="IPR053950">
    <property type="entry name" value="CAP_N"/>
</dbReference>
<evidence type="ECO:0000256" key="6">
    <source>
        <dbReference type="ARBA" id="ARBA00022499"/>
    </source>
</evidence>
<dbReference type="SUPFAM" id="SSF69340">
    <property type="entry name" value="C-terminal domain of adenylylcyclase associated protein"/>
    <property type="match status" value="1"/>
</dbReference>
<dbReference type="InterPro" id="IPR028417">
    <property type="entry name" value="CAP_CS_C"/>
</dbReference>
<feature type="domain" description="C-CAP/cofactor C-like" evidence="15">
    <location>
        <begin position="319"/>
        <end position="453"/>
    </location>
</feature>
<feature type="compositionally biased region" description="Low complexity" evidence="14">
    <location>
        <begin position="301"/>
        <end position="313"/>
    </location>
</feature>
<evidence type="ECO:0000256" key="9">
    <source>
        <dbReference type="ARBA" id="ARBA00022990"/>
    </source>
</evidence>
<dbReference type="GO" id="GO:0019933">
    <property type="term" value="P:cAMP-mediated signaling"/>
    <property type="evidence" value="ECO:0007669"/>
    <property type="project" value="TreeGrafter"/>
</dbReference>
<evidence type="ECO:0000256" key="3">
    <source>
        <dbReference type="ARBA" id="ARBA00007659"/>
    </source>
</evidence>
<dbReference type="Pfam" id="PF21938">
    <property type="entry name" value="CAP_N"/>
    <property type="match status" value="1"/>
</dbReference>
<evidence type="ECO:0000256" key="2">
    <source>
        <dbReference type="ARBA" id="ARBA00004202"/>
    </source>
</evidence>
<comment type="function">
    <text evidence="1">Directly regulates filament dynamics and has been implicated in a number of complex developmental and morphological processes, including mRNA localization and the establishment of cell polarity.</text>
</comment>
<evidence type="ECO:0000256" key="7">
    <source>
        <dbReference type="ARBA" id="ARBA00022553"/>
    </source>
</evidence>